<dbReference type="PIRSF" id="PIRSF004681">
    <property type="entry name" value="UCP004681"/>
    <property type="match status" value="1"/>
</dbReference>
<dbReference type="Pfam" id="PF01894">
    <property type="entry name" value="YjbQ"/>
    <property type="match status" value="1"/>
</dbReference>
<dbReference type="Gene3D" id="2.60.120.460">
    <property type="entry name" value="YjbQ-like"/>
    <property type="match status" value="1"/>
</dbReference>
<proteinExistence type="inferred from homology"/>
<comment type="similarity">
    <text evidence="1">Belongs to the UPF0047 family.</text>
</comment>
<evidence type="ECO:0000313" key="3">
    <source>
        <dbReference type="Proteomes" id="UP000282321"/>
    </source>
</evidence>
<gene>
    <name evidence="2" type="ORF">DRP44_04410</name>
</gene>
<dbReference type="PANTHER" id="PTHR30615:SF8">
    <property type="entry name" value="UPF0047 PROTEIN C4A8.02C"/>
    <property type="match status" value="1"/>
</dbReference>
<organism evidence="2 3">
    <name type="scientific">candidate division TA06 bacterium</name>
    <dbReference type="NCBI Taxonomy" id="2250710"/>
    <lineage>
        <taxon>Bacteria</taxon>
        <taxon>Bacteria division TA06</taxon>
    </lineage>
</organism>
<evidence type="ECO:0000313" key="2">
    <source>
        <dbReference type="EMBL" id="RKX66305.1"/>
    </source>
</evidence>
<dbReference type="InterPro" id="IPR001602">
    <property type="entry name" value="UPF0047_YjbQ-like"/>
</dbReference>
<reference evidence="2 3" key="1">
    <citation type="submission" date="2018-06" db="EMBL/GenBank/DDBJ databases">
        <title>Extensive metabolic versatility and redundancy in microbially diverse, dynamic hydrothermal sediments.</title>
        <authorList>
            <person name="Dombrowski N."/>
            <person name="Teske A."/>
            <person name="Baker B.J."/>
        </authorList>
    </citation>
    <scope>NUCLEOTIDE SEQUENCE [LARGE SCALE GENOMIC DNA]</scope>
    <source>
        <strain evidence="2">B35_G9</strain>
    </source>
</reference>
<sequence>MDIIDIKTNKREEFIDITGIIDTYVRNNRLDNCILLIYSPHTTCGLTINEHADPDVKNDMIRKLKELIPKNDEYKHIEGNSDAHIKTSIIGNRITVIVENGSVKLGRWQGIFLTEFDGPRNRKIWLKPMMTR</sequence>
<protein>
    <submittedName>
        <fullName evidence="2">YjbQ family protein</fullName>
    </submittedName>
</protein>
<evidence type="ECO:0000256" key="1">
    <source>
        <dbReference type="ARBA" id="ARBA00005534"/>
    </source>
</evidence>
<comment type="caution">
    <text evidence="2">The sequence shown here is derived from an EMBL/GenBank/DDBJ whole genome shotgun (WGS) entry which is preliminary data.</text>
</comment>
<dbReference type="SUPFAM" id="SSF111038">
    <property type="entry name" value="YjbQ-like"/>
    <property type="match status" value="1"/>
</dbReference>
<name>A0A660SAE7_UNCT6</name>
<dbReference type="InterPro" id="IPR035917">
    <property type="entry name" value="YjbQ-like_sf"/>
</dbReference>
<dbReference type="NCBIfam" id="TIGR00149">
    <property type="entry name" value="TIGR00149_YjbQ"/>
    <property type="match status" value="1"/>
</dbReference>
<accession>A0A660SAE7</accession>
<dbReference type="Proteomes" id="UP000282321">
    <property type="component" value="Unassembled WGS sequence"/>
</dbReference>
<dbReference type="AlphaFoldDB" id="A0A660SAE7"/>
<dbReference type="EMBL" id="QNBC01000048">
    <property type="protein sequence ID" value="RKX66305.1"/>
    <property type="molecule type" value="Genomic_DNA"/>
</dbReference>
<dbReference type="PANTHER" id="PTHR30615">
    <property type="entry name" value="UNCHARACTERIZED PROTEIN YJBQ-RELATED"/>
    <property type="match status" value="1"/>
</dbReference>